<dbReference type="Gene3D" id="1.25.40.620">
    <property type="match status" value="1"/>
</dbReference>
<evidence type="ECO:0000259" key="1">
    <source>
        <dbReference type="Pfam" id="PF05419"/>
    </source>
</evidence>
<dbReference type="SUPFAM" id="SSF140869">
    <property type="entry name" value="GUN4-like"/>
    <property type="match status" value="1"/>
</dbReference>
<evidence type="ECO:0000313" key="3">
    <source>
        <dbReference type="Proteomes" id="UP000757435"/>
    </source>
</evidence>
<dbReference type="EMBL" id="JAHHHD010000008">
    <property type="protein sequence ID" value="MBW4658885.1"/>
    <property type="molecule type" value="Genomic_DNA"/>
</dbReference>
<dbReference type="InterPro" id="IPR037215">
    <property type="entry name" value="GUN4-like_sf"/>
</dbReference>
<dbReference type="Gene3D" id="1.10.10.1770">
    <property type="entry name" value="Gun4-like"/>
    <property type="match status" value="1"/>
</dbReference>
<dbReference type="GO" id="GO:0046906">
    <property type="term" value="F:tetrapyrrole binding"/>
    <property type="evidence" value="ECO:0007669"/>
    <property type="project" value="TreeGrafter"/>
</dbReference>
<comment type="caution">
    <text evidence="2">The sequence shown here is derived from an EMBL/GenBank/DDBJ whole genome shotgun (WGS) entry which is preliminary data.</text>
</comment>
<dbReference type="CDD" id="cd16383">
    <property type="entry name" value="GUN4"/>
    <property type="match status" value="1"/>
</dbReference>
<name>A0A951QAJ3_9CYAN</name>
<accession>A0A951QAJ3</accession>
<dbReference type="InterPro" id="IPR008629">
    <property type="entry name" value="GUN4-like"/>
</dbReference>
<dbReference type="PANTHER" id="PTHR34800:SF1">
    <property type="entry name" value="TETRAPYRROLE-BINDING PROTEIN, CHLOROPLASTIC"/>
    <property type="match status" value="1"/>
</dbReference>
<evidence type="ECO:0000313" key="2">
    <source>
        <dbReference type="EMBL" id="MBW4658885.1"/>
    </source>
</evidence>
<dbReference type="Pfam" id="PF05419">
    <property type="entry name" value="GUN4"/>
    <property type="match status" value="1"/>
</dbReference>
<gene>
    <name evidence="2" type="ORF">KME15_09430</name>
</gene>
<protein>
    <submittedName>
        <fullName evidence="2">GUN4 domain-containing protein</fullName>
    </submittedName>
</protein>
<reference evidence="2" key="2">
    <citation type="journal article" date="2022" name="Microbiol. Resour. Announc.">
        <title>Metagenome Sequencing to Explore Phylogenomics of Terrestrial Cyanobacteria.</title>
        <authorList>
            <person name="Ward R.D."/>
            <person name="Stajich J.E."/>
            <person name="Johansen J.R."/>
            <person name="Huntemann M."/>
            <person name="Clum A."/>
            <person name="Foster B."/>
            <person name="Foster B."/>
            <person name="Roux S."/>
            <person name="Palaniappan K."/>
            <person name="Varghese N."/>
            <person name="Mukherjee S."/>
            <person name="Reddy T.B.K."/>
            <person name="Daum C."/>
            <person name="Copeland A."/>
            <person name="Chen I.A."/>
            <person name="Ivanova N.N."/>
            <person name="Kyrpides N.C."/>
            <person name="Shapiro N."/>
            <person name="Eloe-Fadrosh E.A."/>
            <person name="Pietrasiak N."/>
        </authorList>
    </citation>
    <scope>NUCLEOTIDE SEQUENCE</scope>
    <source>
        <strain evidence="2">UHER 2000/2452</strain>
    </source>
</reference>
<organism evidence="2 3">
    <name type="scientific">Drouetiella hepatica Uher 2000/2452</name>
    <dbReference type="NCBI Taxonomy" id="904376"/>
    <lineage>
        <taxon>Bacteria</taxon>
        <taxon>Bacillati</taxon>
        <taxon>Cyanobacteriota</taxon>
        <taxon>Cyanophyceae</taxon>
        <taxon>Oculatellales</taxon>
        <taxon>Oculatellaceae</taxon>
        <taxon>Drouetiella</taxon>
    </lineage>
</organism>
<dbReference type="AlphaFoldDB" id="A0A951QAJ3"/>
<sequence>MDMTRSQQVVVILDCCYSGAIADWIKKGEGDIDFDELKAKGRVILASSSAAQVALQARDGLSLYTRYLVEGMEGAAYPGQGEWIVARDLHGYADRRLEIESKGGYPPKIIAEDTGFDLPIVRAPKPEPKLEYRKAVDRIFQELDQELGLEFSGAIEEELDRGRLDTRWRRLGISSEDAKTIEEQVQQPYLVRAEQRRNYADYFEKATKNGFLPEESARRKLKDIRENLLLGEDDADRIEQQLTQQLNLKSASTILAPETALVIPPSTSSAQTPLRYAQLEKHLENQEWKEADKETYRLMITTVGKKKGQYFNRADLDTFPFEDLRTLDQLWVKYSKTPDYPDGKWGFSIQKQIWQECGYPTDDNDNDWRRFGTRVGWRKGNNWVSYDNLSFDLEKSLIGELPVWRFRLWGSFVRLGSFSSLIQRLAGCSTNPSLIRKLADSVNSDRPTP</sequence>
<dbReference type="Proteomes" id="UP000757435">
    <property type="component" value="Unassembled WGS sequence"/>
</dbReference>
<dbReference type="PANTHER" id="PTHR34800">
    <property type="entry name" value="TETRAPYRROLE-BINDING PROTEIN, CHLOROPLASTIC"/>
    <property type="match status" value="1"/>
</dbReference>
<feature type="domain" description="GUN4-like" evidence="1">
    <location>
        <begin position="271"/>
        <end position="404"/>
    </location>
</feature>
<proteinExistence type="predicted"/>
<reference evidence="2" key="1">
    <citation type="submission" date="2021-05" db="EMBL/GenBank/DDBJ databases">
        <authorList>
            <person name="Pietrasiak N."/>
            <person name="Ward R."/>
            <person name="Stajich J.E."/>
            <person name="Kurbessoian T."/>
        </authorList>
    </citation>
    <scope>NUCLEOTIDE SEQUENCE</scope>
    <source>
        <strain evidence="2">UHER 2000/2452</strain>
    </source>
</reference>